<sequence length="231" mass="25290">MSKRSATFPLAAVLLLTVAAAATPALSLPKDVVDDGEEKVIQEKVQRIPLDSMTPGVTTTDTDDDAPAASADEDATPPPILRDTAILPEPVQRMRRLIMEAARSGDINRFRPLLGSPENGTQLSFADQPEDQVDFLRSMSGDAKGYEIMAILLELLEAPFVQVAQGTDEELYVWPYFAAMPLQKLTPEQMVELMTLVTAGDYEGMEEFGAYNFFRVGISPEGEWVFFVAGD</sequence>
<keyword evidence="2" id="KW-0732">Signal</keyword>
<feature type="compositionally biased region" description="Acidic residues" evidence="1">
    <location>
        <begin position="61"/>
        <end position="75"/>
    </location>
</feature>
<feature type="region of interest" description="Disordered" evidence="1">
    <location>
        <begin position="48"/>
        <end position="83"/>
    </location>
</feature>
<name>A0A916S1H6_9HYPH</name>
<evidence type="ECO:0000256" key="1">
    <source>
        <dbReference type="SAM" id="MobiDB-lite"/>
    </source>
</evidence>
<dbReference type="Proteomes" id="UP000636264">
    <property type="component" value="Unassembled WGS sequence"/>
</dbReference>
<reference evidence="3" key="1">
    <citation type="journal article" date="2014" name="Int. J. Syst. Evol. Microbiol.">
        <title>Complete genome sequence of Corynebacterium casei LMG S-19264T (=DSM 44701T), isolated from a smear-ripened cheese.</title>
        <authorList>
            <consortium name="US DOE Joint Genome Institute (JGI-PGF)"/>
            <person name="Walter F."/>
            <person name="Albersmeier A."/>
            <person name="Kalinowski J."/>
            <person name="Ruckert C."/>
        </authorList>
    </citation>
    <scope>NUCLEOTIDE SEQUENCE</scope>
    <source>
        <strain evidence="3">CGMCC 1.15320</strain>
    </source>
</reference>
<evidence type="ECO:0000256" key="2">
    <source>
        <dbReference type="SAM" id="SignalP"/>
    </source>
</evidence>
<organism evidence="3 4">
    <name type="scientific">Nitratireductor aestuarii</name>
    <dbReference type="NCBI Taxonomy" id="1735103"/>
    <lineage>
        <taxon>Bacteria</taxon>
        <taxon>Pseudomonadati</taxon>
        <taxon>Pseudomonadota</taxon>
        <taxon>Alphaproteobacteria</taxon>
        <taxon>Hyphomicrobiales</taxon>
        <taxon>Phyllobacteriaceae</taxon>
        <taxon>Nitratireductor</taxon>
    </lineage>
</organism>
<feature type="chain" id="PRO_5037941364" evidence="2">
    <location>
        <begin position="22"/>
        <end position="231"/>
    </location>
</feature>
<evidence type="ECO:0000313" key="3">
    <source>
        <dbReference type="EMBL" id="GGA80212.1"/>
    </source>
</evidence>
<dbReference type="AlphaFoldDB" id="A0A916S1H6"/>
<dbReference type="EMBL" id="BMIF01000017">
    <property type="protein sequence ID" value="GGA80212.1"/>
    <property type="molecule type" value="Genomic_DNA"/>
</dbReference>
<protein>
    <submittedName>
        <fullName evidence="3">Uncharacterized protein</fullName>
    </submittedName>
</protein>
<reference evidence="3" key="2">
    <citation type="submission" date="2020-09" db="EMBL/GenBank/DDBJ databases">
        <authorList>
            <person name="Sun Q."/>
            <person name="Zhou Y."/>
        </authorList>
    </citation>
    <scope>NUCLEOTIDE SEQUENCE</scope>
    <source>
        <strain evidence="3">CGMCC 1.15320</strain>
    </source>
</reference>
<evidence type="ECO:0000313" key="4">
    <source>
        <dbReference type="Proteomes" id="UP000636264"/>
    </source>
</evidence>
<proteinExistence type="predicted"/>
<accession>A0A916S1H6</accession>
<keyword evidence="4" id="KW-1185">Reference proteome</keyword>
<feature type="signal peptide" evidence="2">
    <location>
        <begin position="1"/>
        <end position="21"/>
    </location>
</feature>
<comment type="caution">
    <text evidence="3">The sequence shown here is derived from an EMBL/GenBank/DDBJ whole genome shotgun (WGS) entry which is preliminary data.</text>
</comment>
<gene>
    <name evidence="3" type="ORF">GCM10011385_38070</name>
</gene>
<dbReference type="RefSeq" id="WP_188722703.1">
    <property type="nucleotide sequence ID" value="NZ_BMIF01000017.1"/>
</dbReference>